<dbReference type="Proteomes" id="UP000440224">
    <property type="component" value="Unassembled WGS sequence"/>
</dbReference>
<comment type="caution">
    <text evidence="1">The sequence shown here is derived from an EMBL/GenBank/DDBJ whole genome shotgun (WGS) entry which is preliminary data.</text>
</comment>
<evidence type="ECO:0000313" key="1">
    <source>
        <dbReference type="EMBL" id="MRG98130.1"/>
    </source>
</evidence>
<sequence length="276" mass="31118">MRSVGCGPDVVEMFGPVLKRLPIWVTLDDSDERLPRLLGLLKQHGVKWSEFRRDRYTDDELEAARLIFMDVHDAMDGIFAGPRVGTRYDMSEACSSCGSGARQTSAMFVDGERLQSLEGKRAAPTWYHDILVDEKLAGALADSGATGLSFRGVFAAFEKRAQFQLPWQQLYATHTLPRMSPRSTGIDLPQPCPCGRSCFGTFWEIPPRLAYRASDLADACDVNVTWEWFGYVKFNGDVSDSVLAYPWFLVTPKVWRIFRDAGVTGFDWMPIRVVEE</sequence>
<evidence type="ECO:0000313" key="2">
    <source>
        <dbReference type="Proteomes" id="UP000440224"/>
    </source>
</evidence>
<name>A0A6N7Q5H6_9BACT</name>
<protein>
    <submittedName>
        <fullName evidence="1">Uncharacterized protein</fullName>
    </submittedName>
</protein>
<gene>
    <name evidence="1" type="ORF">GF068_40405</name>
</gene>
<dbReference type="AlphaFoldDB" id="A0A6N7Q5H6"/>
<reference evidence="1 2" key="1">
    <citation type="submission" date="2019-10" db="EMBL/GenBank/DDBJ databases">
        <title>A soil myxobacterium in the family Polyangiaceae.</title>
        <authorList>
            <person name="Li Y."/>
            <person name="Wang J."/>
        </authorList>
    </citation>
    <scope>NUCLEOTIDE SEQUENCE [LARGE SCALE GENOMIC DNA]</scope>
    <source>
        <strain evidence="1 2">DSM 14734</strain>
    </source>
</reference>
<organism evidence="1 2">
    <name type="scientific">Polyangium spumosum</name>
    <dbReference type="NCBI Taxonomy" id="889282"/>
    <lineage>
        <taxon>Bacteria</taxon>
        <taxon>Pseudomonadati</taxon>
        <taxon>Myxococcota</taxon>
        <taxon>Polyangia</taxon>
        <taxon>Polyangiales</taxon>
        <taxon>Polyangiaceae</taxon>
        <taxon>Polyangium</taxon>
    </lineage>
</organism>
<dbReference type="EMBL" id="WJIE01000025">
    <property type="protein sequence ID" value="MRG98130.1"/>
    <property type="molecule type" value="Genomic_DNA"/>
</dbReference>
<keyword evidence="2" id="KW-1185">Reference proteome</keyword>
<proteinExistence type="predicted"/>
<accession>A0A6N7Q5H6</accession>